<dbReference type="GO" id="GO:0000978">
    <property type="term" value="F:RNA polymerase II cis-regulatory region sequence-specific DNA binding"/>
    <property type="evidence" value="ECO:0007669"/>
    <property type="project" value="TreeGrafter"/>
</dbReference>
<dbReference type="SUPFAM" id="SSF55455">
    <property type="entry name" value="SRF-like"/>
    <property type="match status" value="1"/>
</dbReference>
<comment type="caution">
    <text evidence="7">The sequence shown here is derived from an EMBL/GenBank/DDBJ whole genome shotgun (WGS) entry which is preliminary data.</text>
</comment>
<feature type="domain" description="MADS-box" evidence="6">
    <location>
        <begin position="6"/>
        <end position="66"/>
    </location>
</feature>
<accession>A0AAV3P2G9</accession>
<reference evidence="7 8" key="1">
    <citation type="submission" date="2024-01" db="EMBL/GenBank/DDBJ databases">
        <title>The complete chloroplast genome sequence of Lithospermum erythrorhizon: insights into the phylogenetic relationship among Boraginaceae species and the maternal lineages of purple gromwells.</title>
        <authorList>
            <person name="Okada T."/>
            <person name="Watanabe K."/>
        </authorList>
    </citation>
    <scope>NUCLEOTIDE SEQUENCE [LARGE SCALE GENOMIC DNA]</scope>
</reference>
<organism evidence="7 8">
    <name type="scientific">Lithospermum erythrorhizon</name>
    <name type="common">Purple gromwell</name>
    <name type="synonym">Lithospermum officinale var. erythrorhizon</name>
    <dbReference type="NCBI Taxonomy" id="34254"/>
    <lineage>
        <taxon>Eukaryota</taxon>
        <taxon>Viridiplantae</taxon>
        <taxon>Streptophyta</taxon>
        <taxon>Embryophyta</taxon>
        <taxon>Tracheophyta</taxon>
        <taxon>Spermatophyta</taxon>
        <taxon>Magnoliopsida</taxon>
        <taxon>eudicotyledons</taxon>
        <taxon>Gunneridae</taxon>
        <taxon>Pentapetalae</taxon>
        <taxon>asterids</taxon>
        <taxon>lamiids</taxon>
        <taxon>Boraginales</taxon>
        <taxon>Boraginaceae</taxon>
        <taxon>Boraginoideae</taxon>
        <taxon>Lithospermeae</taxon>
        <taxon>Lithospermum</taxon>
    </lineage>
</organism>
<sequence length="216" mass="24530">MTRKGIGRKKISIRKIEDVSHLQVTYSKRRPSIFKKASELCTLCSAQIAIIIFSPGNKMYSFGHLSVFLTINKYLISIGDYNIFPHDPLGLSRISNLEELNKEATNVVKDLAKEKARKKYLTNLQNASKGHYWWDTQDKDKLTLDQLELVKAMKEEFYNDIQTEKQKIICEANNNIAEGVANVTNSINPFNPNVRDGAGPSGTKFSEEFFLGHNNN</sequence>
<keyword evidence="4" id="KW-0804">Transcription</keyword>
<evidence type="ECO:0000259" key="6">
    <source>
        <dbReference type="PROSITE" id="PS50066"/>
    </source>
</evidence>
<dbReference type="InterPro" id="IPR036879">
    <property type="entry name" value="TF_MADSbox_sf"/>
</dbReference>
<evidence type="ECO:0000313" key="8">
    <source>
        <dbReference type="Proteomes" id="UP001454036"/>
    </source>
</evidence>
<dbReference type="AlphaFoldDB" id="A0AAV3P2G9"/>
<dbReference type="PANTHER" id="PTHR11945:SF776">
    <property type="entry name" value="AGAMOUS-LIKE 50-RELATED"/>
    <property type="match status" value="1"/>
</dbReference>
<name>A0AAV3P2G9_LITER</name>
<evidence type="ECO:0000256" key="4">
    <source>
        <dbReference type="ARBA" id="ARBA00023163"/>
    </source>
</evidence>
<dbReference type="EMBL" id="BAABME010000776">
    <property type="protein sequence ID" value="GAA0145418.1"/>
    <property type="molecule type" value="Genomic_DNA"/>
</dbReference>
<comment type="subcellular location">
    <subcellularLocation>
        <location evidence="1">Nucleus</location>
    </subcellularLocation>
</comment>
<keyword evidence="2" id="KW-0805">Transcription regulation</keyword>
<evidence type="ECO:0000256" key="2">
    <source>
        <dbReference type="ARBA" id="ARBA00023015"/>
    </source>
</evidence>
<dbReference type="PROSITE" id="PS50066">
    <property type="entry name" value="MADS_BOX_2"/>
    <property type="match status" value="1"/>
</dbReference>
<dbReference type="FunFam" id="3.40.1810.10:FF:000006">
    <property type="entry name" value="Agamous-like MADS-box protein AGL62"/>
    <property type="match status" value="1"/>
</dbReference>
<dbReference type="Pfam" id="PF00319">
    <property type="entry name" value="SRF-TF"/>
    <property type="match status" value="1"/>
</dbReference>
<evidence type="ECO:0000256" key="3">
    <source>
        <dbReference type="ARBA" id="ARBA00023125"/>
    </source>
</evidence>
<evidence type="ECO:0000313" key="7">
    <source>
        <dbReference type="EMBL" id="GAA0145418.1"/>
    </source>
</evidence>
<dbReference type="PANTHER" id="PTHR11945">
    <property type="entry name" value="MADS BOX PROTEIN"/>
    <property type="match status" value="1"/>
</dbReference>
<dbReference type="GO" id="GO:0005634">
    <property type="term" value="C:nucleus"/>
    <property type="evidence" value="ECO:0007669"/>
    <property type="project" value="UniProtKB-SubCell"/>
</dbReference>
<evidence type="ECO:0000256" key="5">
    <source>
        <dbReference type="ARBA" id="ARBA00023242"/>
    </source>
</evidence>
<dbReference type="GO" id="GO:0000981">
    <property type="term" value="F:DNA-binding transcription factor activity, RNA polymerase II-specific"/>
    <property type="evidence" value="ECO:0007669"/>
    <property type="project" value="TreeGrafter"/>
</dbReference>
<protein>
    <submittedName>
        <fullName evidence="7">MADS box transcription factor</fullName>
    </submittedName>
</protein>
<keyword evidence="5" id="KW-0539">Nucleus</keyword>
<dbReference type="Gene3D" id="3.40.1810.10">
    <property type="entry name" value="Transcription factor, MADS-box"/>
    <property type="match status" value="1"/>
</dbReference>
<gene>
    <name evidence="7" type="ORF">LIER_05616</name>
</gene>
<dbReference type="PRINTS" id="PR00404">
    <property type="entry name" value="MADSDOMAIN"/>
</dbReference>
<proteinExistence type="predicted"/>
<dbReference type="InterPro" id="IPR002100">
    <property type="entry name" value="TF_MADSbox"/>
</dbReference>
<dbReference type="SMART" id="SM00432">
    <property type="entry name" value="MADS"/>
    <property type="match status" value="1"/>
</dbReference>
<dbReference type="GO" id="GO:0046983">
    <property type="term" value="F:protein dimerization activity"/>
    <property type="evidence" value="ECO:0007669"/>
    <property type="project" value="InterPro"/>
</dbReference>
<keyword evidence="3" id="KW-0238">DNA-binding</keyword>
<keyword evidence="8" id="KW-1185">Reference proteome</keyword>
<dbReference type="Proteomes" id="UP001454036">
    <property type="component" value="Unassembled WGS sequence"/>
</dbReference>
<evidence type="ECO:0000256" key="1">
    <source>
        <dbReference type="ARBA" id="ARBA00004123"/>
    </source>
</evidence>